<name>A0A9W8AKD5_9FUNG</name>
<organism evidence="2 3">
    <name type="scientific">Dispira parvispora</name>
    <dbReference type="NCBI Taxonomy" id="1520584"/>
    <lineage>
        <taxon>Eukaryota</taxon>
        <taxon>Fungi</taxon>
        <taxon>Fungi incertae sedis</taxon>
        <taxon>Zoopagomycota</taxon>
        <taxon>Kickxellomycotina</taxon>
        <taxon>Dimargaritomycetes</taxon>
        <taxon>Dimargaritales</taxon>
        <taxon>Dimargaritaceae</taxon>
        <taxon>Dispira</taxon>
    </lineage>
</organism>
<evidence type="ECO:0000313" key="2">
    <source>
        <dbReference type="EMBL" id="KAJ1951664.1"/>
    </source>
</evidence>
<dbReference type="Proteomes" id="UP001150925">
    <property type="component" value="Unassembled WGS sequence"/>
</dbReference>
<keyword evidence="3" id="KW-1185">Reference proteome</keyword>
<comment type="caution">
    <text evidence="2">The sequence shown here is derived from an EMBL/GenBank/DDBJ whole genome shotgun (WGS) entry which is preliminary data.</text>
</comment>
<dbReference type="AlphaFoldDB" id="A0A9W8AKD5"/>
<feature type="chain" id="PRO_5040963655" evidence="1">
    <location>
        <begin position="19"/>
        <end position="129"/>
    </location>
</feature>
<feature type="non-terminal residue" evidence="2">
    <location>
        <position position="129"/>
    </location>
</feature>
<proteinExistence type="predicted"/>
<sequence length="129" mass="14594">MRWFIACSLLAFLNQVTATGNYIPDFNNFKASYEEADKALQDIPTFIKTIPAKLRSSAAVNEVFESLDDTIAYMEDVVNDCEKDSHARNAADDGGSSLQELDIEDQYYILECQQIQEYTKSKSLEDLCD</sequence>
<protein>
    <submittedName>
        <fullName evidence="2">Uncharacterized protein</fullName>
    </submittedName>
</protein>
<dbReference type="EMBL" id="JANBPY010003467">
    <property type="protein sequence ID" value="KAJ1951664.1"/>
    <property type="molecule type" value="Genomic_DNA"/>
</dbReference>
<feature type="signal peptide" evidence="1">
    <location>
        <begin position="1"/>
        <end position="18"/>
    </location>
</feature>
<evidence type="ECO:0000313" key="3">
    <source>
        <dbReference type="Proteomes" id="UP001150925"/>
    </source>
</evidence>
<keyword evidence="1" id="KW-0732">Signal</keyword>
<gene>
    <name evidence="2" type="ORF">IWQ62_006403</name>
</gene>
<evidence type="ECO:0000256" key="1">
    <source>
        <dbReference type="SAM" id="SignalP"/>
    </source>
</evidence>
<reference evidence="2" key="1">
    <citation type="submission" date="2022-07" db="EMBL/GenBank/DDBJ databases">
        <title>Phylogenomic reconstructions and comparative analyses of Kickxellomycotina fungi.</title>
        <authorList>
            <person name="Reynolds N.K."/>
            <person name="Stajich J.E."/>
            <person name="Barry K."/>
            <person name="Grigoriev I.V."/>
            <person name="Crous P."/>
            <person name="Smith M.E."/>
        </authorList>
    </citation>
    <scope>NUCLEOTIDE SEQUENCE</scope>
    <source>
        <strain evidence="2">RSA 1196</strain>
    </source>
</reference>
<accession>A0A9W8AKD5</accession>